<evidence type="ECO:0000256" key="4">
    <source>
        <dbReference type="ARBA" id="ARBA00023136"/>
    </source>
</evidence>
<evidence type="ECO:0000256" key="5">
    <source>
        <dbReference type="SAM" id="MobiDB-lite"/>
    </source>
</evidence>
<evidence type="ECO:0000256" key="1">
    <source>
        <dbReference type="ARBA" id="ARBA00004167"/>
    </source>
</evidence>
<gene>
    <name evidence="7" type="ORF">MPLG2_3777</name>
</gene>
<dbReference type="Pfam" id="PF04228">
    <property type="entry name" value="Zn_peptidase"/>
    <property type="match status" value="1"/>
</dbReference>
<organism evidence="7 8">
    <name type="scientific">Micropruina glycogenica</name>
    <dbReference type="NCBI Taxonomy" id="75385"/>
    <lineage>
        <taxon>Bacteria</taxon>
        <taxon>Bacillati</taxon>
        <taxon>Actinomycetota</taxon>
        <taxon>Actinomycetes</taxon>
        <taxon>Propionibacteriales</taxon>
        <taxon>Nocardioidaceae</taxon>
        <taxon>Micropruina</taxon>
    </lineage>
</organism>
<dbReference type="PANTHER" id="PTHR30168:SF0">
    <property type="entry name" value="INNER MEMBRANE PROTEIN"/>
    <property type="match status" value="1"/>
</dbReference>
<dbReference type="InterPro" id="IPR007343">
    <property type="entry name" value="Uncharacterised_pept_Zn_put"/>
</dbReference>
<dbReference type="Proteomes" id="UP000238164">
    <property type="component" value="Chromosome 1"/>
</dbReference>
<feature type="region of interest" description="Disordered" evidence="5">
    <location>
        <begin position="1"/>
        <end position="81"/>
    </location>
</feature>
<dbReference type="SUPFAM" id="SSF55486">
    <property type="entry name" value="Metalloproteases ('zincins'), catalytic domain"/>
    <property type="match status" value="1"/>
</dbReference>
<feature type="transmembrane region" description="Helical" evidence="6">
    <location>
        <begin position="91"/>
        <end position="113"/>
    </location>
</feature>
<evidence type="ECO:0000256" key="2">
    <source>
        <dbReference type="ARBA" id="ARBA00022692"/>
    </source>
</evidence>
<feature type="compositionally biased region" description="Low complexity" evidence="5">
    <location>
        <begin position="1"/>
        <end position="77"/>
    </location>
</feature>
<reference evidence="7 8" key="1">
    <citation type="submission" date="2018-02" db="EMBL/GenBank/DDBJ databases">
        <authorList>
            <person name="Cohen D.B."/>
            <person name="Kent A.D."/>
        </authorList>
    </citation>
    <scope>NUCLEOTIDE SEQUENCE [LARGE SCALE GENOMIC DNA]</scope>
    <source>
        <strain evidence="7">1</strain>
    </source>
</reference>
<dbReference type="RefSeq" id="WP_105187234.1">
    <property type="nucleotide sequence ID" value="NZ_BAAAGO010000067.1"/>
</dbReference>
<accession>A0A2N9JMV8</accession>
<dbReference type="GO" id="GO:0016020">
    <property type="term" value="C:membrane"/>
    <property type="evidence" value="ECO:0007669"/>
    <property type="project" value="UniProtKB-SubCell"/>
</dbReference>
<evidence type="ECO:0000313" key="8">
    <source>
        <dbReference type="Proteomes" id="UP000238164"/>
    </source>
</evidence>
<feature type="region of interest" description="Disordered" evidence="5">
    <location>
        <begin position="115"/>
        <end position="143"/>
    </location>
</feature>
<keyword evidence="4 6" id="KW-0472">Membrane</keyword>
<dbReference type="KEGG" id="mgg:MPLG2_3777"/>
<protein>
    <recommendedName>
        <fullName evidence="9">Neutral zinc metallopeptidase</fullName>
    </recommendedName>
</protein>
<dbReference type="EMBL" id="LT985188">
    <property type="protein sequence ID" value="SPD88807.1"/>
    <property type="molecule type" value="Genomic_DNA"/>
</dbReference>
<keyword evidence="8" id="KW-1185">Reference proteome</keyword>
<keyword evidence="3 6" id="KW-1133">Transmembrane helix</keyword>
<sequence length="391" mass="42935">MTQQYGPQQQYPSPWGGQQQPQGWNRPQQSFGQPAWPQQPGGYPQGGRYQQPGGYQQVPTRQPGGYPQRPGYQQPGQFNRAPQGLNPLSRILVTLVVLCGVLLAAIVVANMLGGSQGTSPQPQDTWSPPPPDLDPPDLPEPKTYSEATEWLQKNKVYDQQVAVPTACPDLQPIDAVNASESQLNAHLQDLTSCLVRVWQTPMQKAGFLMPRPPAAAYSQPIQTACGKLDDLKNAVYCGADQRIYYGMELPRIFSPSLRTSRFLMEMVLAHEFGHAIQYRTGIGISSMAWEQKATTKAAANVYSRRLEMQADCMAGIWVNSVGDSQGLSNSDLDALKQIAYNIGDDVLTGKQNIDEGHGLGATRQKWFETGLNANGDIGQCNTYTARDSQVR</sequence>
<evidence type="ECO:0000256" key="3">
    <source>
        <dbReference type="ARBA" id="ARBA00022989"/>
    </source>
</evidence>
<feature type="compositionally biased region" description="Pro residues" evidence="5">
    <location>
        <begin position="127"/>
        <end position="138"/>
    </location>
</feature>
<keyword evidence="2 6" id="KW-0812">Transmembrane</keyword>
<name>A0A2N9JMV8_9ACTN</name>
<dbReference type="PANTHER" id="PTHR30168">
    <property type="entry name" value="PUTATIVE MEMBRANE PROTEIN YPFJ"/>
    <property type="match status" value="1"/>
</dbReference>
<evidence type="ECO:0008006" key="9">
    <source>
        <dbReference type="Google" id="ProtNLM"/>
    </source>
</evidence>
<dbReference type="AlphaFoldDB" id="A0A2N9JMV8"/>
<comment type="subcellular location">
    <subcellularLocation>
        <location evidence="1">Membrane</location>
        <topology evidence="1">Single-pass membrane protein</topology>
    </subcellularLocation>
</comment>
<evidence type="ECO:0000313" key="7">
    <source>
        <dbReference type="EMBL" id="SPD88807.1"/>
    </source>
</evidence>
<evidence type="ECO:0000256" key="6">
    <source>
        <dbReference type="SAM" id="Phobius"/>
    </source>
</evidence>
<dbReference type="OrthoDB" id="9774900at2"/>
<proteinExistence type="predicted"/>